<dbReference type="PANTHER" id="PTHR43210">
    <property type="entry name" value="DETHIOBIOTIN SYNTHETASE"/>
    <property type="match status" value="1"/>
</dbReference>
<dbReference type="Gene3D" id="3.40.50.300">
    <property type="entry name" value="P-loop containing nucleotide triphosphate hydrolases"/>
    <property type="match status" value="1"/>
</dbReference>
<dbReference type="RefSeq" id="WP_095503984.1">
    <property type="nucleotide sequence ID" value="NZ_BSNC01000005.1"/>
</dbReference>
<comment type="caution">
    <text evidence="8">Lacks conserved residue(s) required for the propagation of feature annotation.</text>
</comment>
<keyword evidence="2 8" id="KW-0436">Ligase</keyword>
<dbReference type="EC" id="6.3.3.3" evidence="8"/>
<dbReference type="HAMAP" id="MF_00336">
    <property type="entry name" value="BioD"/>
    <property type="match status" value="1"/>
</dbReference>
<evidence type="ECO:0000256" key="3">
    <source>
        <dbReference type="ARBA" id="ARBA00022723"/>
    </source>
</evidence>
<feature type="binding site" evidence="8">
    <location>
        <begin position="201"/>
        <end position="203"/>
    </location>
    <ligand>
        <name>ATP</name>
        <dbReference type="ChEBI" id="CHEBI:30616"/>
    </ligand>
</feature>
<keyword evidence="7 8" id="KW-0460">Magnesium</keyword>
<dbReference type="GO" id="GO:0000287">
    <property type="term" value="F:magnesium ion binding"/>
    <property type="evidence" value="ECO:0007669"/>
    <property type="project" value="UniProtKB-UniRule"/>
</dbReference>
<comment type="cofactor">
    <cofactor evidence="8">
        <name>Mg(2+)</name>
        <dbReference type="ChEBI" id="CHEBI:18420"/>
    </cofactor>
</comment>
<accession>A0AA37RXC6</accession>
<dbReference type="InterPro" id="IPR027417">
    <property type="entry name" value="P-loop_NTPase"/>
</dbReference>
<sequence>MTLFITGTDTDSGKTLISAALLTLAKGKTAGFKPIASGCDNTEAGLRNADAQALMAAANTELEYATVNPLSFEPAIAPHIAAAEQNVSLCCELLNQVMDFDALKDLDFALVEGAGGWLLPFNQSETMADWVEQQGWPVLLVVGVKLGCLNHAMLTVADLKARGVTLAGWVANQVEPDMDYFQDNVDYLTQAIDAPCFGVVPYLQRVSVEAAAEYLHFPDSFQTS</sequence>
<feature type="binding site" evidence="8">
    <location>
        <begin position="172"/>
        <end position="173"/>
    </location>
    <ligand>
        <name>ATP</name>
        <dbReference type="ChEBI" id="CHEBI:30616"/>
    </ligand>
</feature>
<dbReference type="Proteomes" id="UP001161422">
    <property type="component" value="Unassembled WGS sequence"/>
</dbReference>
<dbReference type="SUPFAM" id="SSF52540">
    <property type="entry name" value="P-loop containing nucleoside triphosphate hydrolases"/>
    <property type="match status" value="1"/>
</dbReference>
<keyword evidence="5 8" id="KW-0093">Biotin biosynthesis</keyword>
<evidence type="ECO:0000313" key="10">
    <source>
        <dbReference type="Proteomes" id="UP001161422"/>
    </source>
</evidence>
<reference evidence="9" key="2">
    <citation type="submission" date="2023-01" db="EMBL/GenBank/DDBJ databases">
        <title>Draft genome sequence of Paraferrimonas sedimenticola strain NBRC 101628.</title>
        <authorList>
            <person name="Sun Q."/>
            <person name="Mori K."/>
        </authorList>
    </citation>
    <scope>NUCLEOTIDE SEQUENCE</scope>
    <source>
        <strain evidence="9">NBRC 101628</strain>
    </source>
</reference>
<protein>
    <recommendedName>
        <fullName evidence="8">ATP-dependent dethiobiotin synthetase BioD</fullName>
        <ecNumber evidence="8">6.3.3.3</ecNumber>
    </recommendedName>
    <alternativeName>
        <fullName evidence="8">DTB synthetase</fullName>
        <shortName evidence="8">DTBS</shortName>
    </alternativeName>
    <alternativeName>
        <fullName evidence="8">Dethiobiotin synthase</fullName>
    </alternativeName>
</protein>
<dbReference type="FunFam" id="3.40.50.300:FF:000292">
    <property type="entry name" value="ATP-dependent dethiobiotin synthetase BioD"/>
    <property type="match status" value="1"/>
</dbReference>
<evidence type="ECO:0000313" key="9">
    <source>
        <dbReference type="EMBL" id="GLP96659.1"/>
    </source>
</evidence>
<organism evidence="9 10">
    <name type="scientific">Paraferrimonas sedimenticola</name>
    <dbReference type="NCBI Taxonomy" id="375674"/>
    <lineage>
        <taxon>Bacteria</taxon>
        <taxon>Pseudomonadati</taxon>
        <taxon>Pseudomonadota</taxon>
        <taxon>Gammaproteobacteria</taxon>
        <taxon>Alteromonadales</taxon>
        <taxon>Ferrimonadaceae</taxon>
        <taxon>Paraferrimonas</taxon>
    </lineage>
</organism>
<comment type="subcellular location">
    <subcellularLocation>
        <location evidence="8">Cytoplasm</location>
    </subcellularLocation>
</comment>
<dbReference type="CDD" id="cd03109">
    <property type="entry name" value="DTBS"/>
    <property type="match status" value="1"/>
</dbReference>
<evidence type="ECO:0000256" key="6">
    <source>
        <dbReference type="ARBA" id="ARBA00022840"/>
    </source>
</evidence>
<comment type="pathway">
    <text evidence="8">Cofactor biosynthesis; biotin biosynthesis; biotin from 7,8-diaminononanoate: step 1/2.</text>
</comment>
<feature type="binding site" evidence="8">
    <location>
        <position position="37"/>
    </location>
    <ligand>
        <name>substrate</name>
    </ligand>
</feature>
<feature type="binding site" evidence="8">
    <location>
        <position position="15"/>
    </location>
    <ligand>
        <name>Mg(2+)</name>
        <dbReference type="ChEBI" id="CHEBI:18420"/>
    </ligand>
</feature>
<comment type="subunit">
    <text evidence="8">Homodimer.</text>
</comment>
<dbReference type="AlphaFoldDB" id="A0AA37RXC6"/>
<dbReference type="GO" id="GO:0009102">
    <property type="term" value="P:biotin biosynthetic process"/>
    <property type="evidence" value="ECO:0007669"/>
    <property type="project" value="UniProtKB-UniRule"/>
</dbReference>
<evidence type="ECO:0000256" key="1">
    <source>
        <dbReference type="ARBA" id="ARBA00022490"/>
    </source>
</evidence>
<evidence type="ECO:0000256" key="8">
    <source>
        <dbReference type="HAMAP-Rule" id="MF_00336"/>
    </source>
</evidence>
<gene>
    <name evidence="8 9" type="primary">bioD</name>
    <name evidence="9" type="ORF">GCM10007895_19650</name>
</gene>
<keyword evidence="10" id="KW-1185">Reference proteome</keyword>
<feature type="binding site" evidence="8">
    <location>
        <position position="50"/>
    </location>
    <ligand>
        <name>Mg(2+)</name>
        <dbReference type="ChEBI" id="CHEBI:18420"/>
    </ligand>
</feature>
<dbReference type="GO" id="GO:0005829">
    <property type="term" value="C:cytosol"/>
    <property type="evidence" value="ECO:0007669"/>
    <property type="project" value="TreeGrafter"/>
</dbReference>
<comment type="similarity">
    <text evidence="8">Belongs to the dethiobiotin synthetase family.</text>
</comment>
<keyword evidence="6 8" id="KW-0067">ATP-binding</keyword>
<evidence type="ECO:0000256" key="4">
    <source>
        <dbReference type="ARBA" id="ARBA00022741"/>
    </source>
</evidence>
<feature type="binding site" evidence="8">
    <location>
        <position position="50"/>
    </location>
    <ligand>
        <name>ATP</name>
        <dbReference type="ChEBI" id="CHEBI:30616"/>
    </ligand>
</feature>
<feature type="active site" evidence="8">
    <location>
        <position position="33"/>
    </location>
</feature>
<proteinExistence type="inferred from homology"/>
<feature type="binding site" evidence="8">
    <location>
        <position position="112"/>
    </location>
    <ligand>
        <name>Mg(2+)</name>
        <dbReference type="ChEBI" id="CHEBI:18420"/>
    </ligand>
</feature>
<comment type="function">
    <text evidence="8">Catalyzes a mechanistically unusual reaction, the ATP-dependent insertion of CO2 between the N7 and N8 nitrogen atoms of 7,8-diaminopelargonic acid (DAPA, also called 7,8-diammoniononanoate) to form a ureido ring.</text>
</comment>
<dbReference type="NCBIfam" id="TIGR00347">
    <property type="entry name" value="bioD"/>
    <property type="match status" value="1"/>
</dbReference>
<comment type="caution">
    <text evidence="9">The sequence shown here is derived from an EMBL/GenBank/DDBJ whole genome shotgun (WGS) entry which is preliminary data.</text>
</comment>
<dbReference type="GO" id="GO:0004141">
    <property type="term" value="F:dethiobiotin synthase activity"/>
    <property type="evidence" value="ECO:0007669"/>
    <property type="project" value="UniProtKB-UniRule"/>
</dbReference>
<keyword evidence="4 8" id="KW-0547">Nucleotide-binding</keyword>
<reference evidence="9" key="1">
    <citation type="journal article" date="2014" name="Int. J. Syst. Evol. Microbiol.">
        <title>Complete genome sequence of Corynebacterium casei LMG S-19264T (=DSM 44701T), isolated from a smear-ripened cheese.</title>
        <authorList>
            <consortium name="US DOE Joint Genome Institute (JGI-PGF)"/>
            <person name="Walter F."/>
            <person name="Albersmeier A."/>
            <person name="Kalinowski J."/>
            <person name="Ruckert C."/>
        </authorList>
    </citation>
    <scope>NUCLEOTIDE SEQUENCE</scope>
    <source>
        <strain evidence="9">NBRC 101628</strain>
    </source>
</reference>
<evidence type="ECO:0000256" key="7">
    <source>
        <dbReference type="ARBA" id="ARBA00022842"/>
    </source>
</evidence>
<dbReference type="GO" id="GO:0005524">
    <property type="term" value="F:ATP binding"/>
    <property type="evidence" value="ECO:0007669"/>
    <property type="project" value="UniProtKB-UniRule"/>
</dbReference>
<name>A0AA37RXC6_9GAMM</name>
<dbReference type="InterPro" id="IPR004472">
    <property type="entry name" value="DTB_synth_BioD"/>
</dbReference>
<dbReference type="EMBL" id="BSNC01000005">
    <property type="protein sequence ID" value="GLP96659.1"/>
    <property type="molecule type" value="Genomic_DNA"/>
</dbReference>
<feature type="binding site" evidence="8">
    <location>
        <begin position="11"/>
        <end position="16"/>
    </location>
    <ligand>
        <name>ATP</name>
        <dbReference type="ChEBI" id="CHEBI:30616"/>
    </ligand>
</feature>
<keyword evidence="1 8" id="KW-0963">Cytoplasm</keyword>
<comment type="catalytic activity">
    <reaction evidence="8">
        <text>(7R,8S)-7,8-diammoniononanoate + CO2 + ATP = (4R,5S)-dethiobiotin + ADP + phosphate + 3 H(+)</text>
        <dbReference type="Rhea" id="RHEA:15805"/>
        <dbReference type="ChEBI" id="CHEBI:15378"/>
        <dbReference type="ChEBI" id="CHEBI:16526"/>
        <dbReference type="ChEBI" id="CHEBI:30616"/>
        <dbReference type="ChEBI" id="CHEBI:43474"/>
        <dbReference type="ChEBI" id="CHEBI:149469"/>
        <dbReference type="ChEBI" id="CHEBI:149473"/>
        <dbReference type="ChEBI" id="CHEBI:456216"/>
        <dbReference type="EC" id="6.3.3.3"/>
    </reaction>
</comment>
<evidence type="ECO:0000256" key="2">
    <source>
        <dbReference type="ARBA" id="ARBA00022598"/>
    </source>
</evidence>
<keyword evidence="3 8" id="KW-0479">Metal-binding</keyword>
<dbReference type="Pfam" id="PF13500">
    <property type="entry name" value="AAA_26"/>
    <property type="match status" value="1"/>
</dbReference>
<feature type="binding site" evidence="8">
    <location>
        <begin position="112"/>
        <end position="115"/>
    </location>
    <ligand>
        <name>ATP</name>
        <dbReference type="ChEBI" id="CHEBI:30616"/>
    </ligand>
</feature>
<dbReference type="PANTHER" id="PTHR43210:SF5">
    <property type="entry name" value="DETHIOBIOTIN SYNTHETASE"/>
    <property type="match status" value="1"/>
</dbReference>
<dbReference type="PIRSF" id="PIRSF006755">
    <property type="entry name" value="DTB_synth"/>
    <property type="match status" value="1"/>
</dbReference>
<dbReference type="GO" id="GO:0042803">
    <property type="term" value="F:protein homodimerization activity"/>
    <property type="evidence" value="ECO:0007669"/>
    <property type="project" value="UniProtKB-ARBA"/>
</dbReference>
<evidence type="ECO:0000256" key="5">
    <source>
        <dbReference type="ARBA" id="ARBA00022756"/>
    </source>
</evidence>